<reference evidence="3" key="2">
    <citation type="submission" date="2020-09" db="EMBL/GenBank/DDBJ databases">
        <authorList>
            <person name="Sun Q."/>
            <person name="Ohkuma M."/>
        </authorList>
    </citation>
    <scope>NUCLEOTIDE SEQUENCE</scope>
    <source>
        <strain evidence="3">JCM 4956</strain>
    </source>
</reference>
<evidence type="ECO:0000259" key="2">
    <source>
        <dbReference type="SMART" id="SM00458"/>
    </source>
</evidence>
<name>A0A918N582_9ACTN</name>
<dbReference type="Pfam" id="PF00652">
    <property type="entry name" value="Ricin_B_lectin"/>
    <property type="match status" value="1"/>
</dbReference>
<reference evidence="3" key="1">
    <citation type="journal article" date="2014" name="Int. J. Syst. Evol. Microbiol.">
        <title>Complete genome sequence of Corynebacterium casei LMG S-19264T (=DSM 44701T), isolated from a smear-ripened cheese.</title>
        <authorList>
            <consortium name="US DOE Joint Genome Institute (JGI-PGF)"/>
            <person name="Walter F."/>
            <person name="Albersmeier A."/>
            <person name="Kalinowski J."/>
            <person name="Ruckert C."/>
        </authorList>
    </citation>
    <scope>NUCLEOTIDE SEQUENCE</scope>
    <source>
        <strain evidence="3">JCM 4956</strain>
    </source>
</reference>
<comment type="caution">
    <text evidence="3">The sequence shown here is derived from an EMBL/GenBank/DDBJ whole genome shotgun (WGS) entry which is preliminary data.</text>
</comment>
<keyword evidence="3" id="KW-0378">Hydrolase</keyword>
<proteinExistence type="predicted"/>
<protein>
    <submittedName>
        <fullName evidence="3">Hydrolase</fullName>
    </submittedName>
</protein>
<dbReference type="Gene3D" id="2.80.10.50">
    <property type="match status" value="1"/>
</dbReference>
<dbReference type="AlphaFoldDB" id="A0A918N582"/>
<dbReference type="SUPFAM" id="SSF50370">
    <property type="entry name" value="Ricin B-like lectins"/>
    <property type="match status" value="1"/>
</dbReference>
<dbReference type="InterPro" id="IPR035992">
    <property type="entry name" value="Ricin_B-like_lectins"/>
</dbReference>
<dbReference type="RefSeq" id="WP_190033173.1">
    <property type="nucleotide sequence ID" value="NZ_BMWD01000001.1"/>
</dbReference>
<feature type="domain" description="Ricin B lectin" evidence="2">
    <location>
        <begin position="388"/>
        <end position="515"/>
    </location>
</feature>
<evidence type="ECO:0000256" key="1">
    <source>
        <dbReference type="SAM" id="MobiDB-lite"/>
    </source>
</evidence>
<dbReference type="SMART" id="SM00458">
    <property type="entry name" value="RICIN"/>
    <property type="match status" value="1"/>
</dbReference>
<sequence length="519" mass="54684">MARGEESGDDGRGGGAYTGASDARLTELLRADAPAAHEALRELRARHWLPVLAYARLCATSDSAARRLAAQAFSLAAQETVRGTDPHGPWRHRLLLLTVRAAVDAASDERARELDPGLSARLRAAGPEGPVPPMLDAFQSLPSRVQGLVWYAIVEREPEDGTAGLLGLTREDVTYGTEPALQALRSAFLKRHLAASGDPHCQDFRRLIEEAVRADGPRRSEDLRAHMAGCAHCTTAYEELSALRDDPGAALAEGLLPWGGTAYGTAAAARSRTDAPGPRRLRDTVLTWPPSRRAALVSAALGVALVPLVLLLGSAPADTAAERTGGAVPPVPPPVTVTATVPTTPAPSVTETVPTPSPTRSSPPRRVSPSPSSAVPAPPPPSPPDGDYAQVVNLSSGLCLDIAHGEIEKGTDVVSAPCSSDDTQRWRVDTDRQAVQSYADPDFCLDSRGDTDRGVGIWECDSLDGRNGRNLRFEVTSRGVILPDIDSGRAVTPGDGGELVLSPDTGRAEQRWRAGAGPV</sequence>
<dbReference type="PROSITE" id="PS50231">
    <property type="entry name" value="RICIN_B_LECTIN"/>
    <property type="match status" value="1"/>
</dbReference>
<dbReference type="InterPro" id="IPR000772">
    <property type="entry name" value="Ricin_B_lectin"/>
</dbReference>
<organism evidence="3 4">
    <name type="scientific">Streptomyces fructofermentans</name>
    <dbReference type="NCBI Taxonomy" id="152141"/>
    <lineage>
        <taxon>Bacteria</taxon>
        <taxon>Bacillati</taxon>
        <taxon>Actinomycetota</taxon>
        <taxon>Actinomycetes</taxon>
        <taxon>Kitasatosporales</taxon>
        <taxon>Streptomycetaceae</taxon>
        <taxon>Streptomyces</taxon>
    </lineage>
</organism>
<dbReference type="Proteomes" id="UP000645555">
    <property type="component" value="Unassembled WGS sequence"/>
</dbReference>
<evidence type="ECO:0000313" key="3">
    <source>
        <dbReference type="EMBL" id="GGX38075.1"/>
    </source>
</evidence>
<evidence type="ECO:0000313" key="4">
    <source>
        <dbReference type="Proteomes" id="UP000645555"/>
    </source>
</evidence>
<gene>
    <name evidence="3" type="ORF">GCM10010515_00240</name>
</gene>
<keyword evidence="4" id="KW-1185">Reference proteome</keyword>
<feature type="region of interest" description="Disordered" evidence="1">
    <location>
        <begin position="320"/>
        <end position="389"/>
    </location>
</feature>
<dbReference type="EMBL" id="BMWD01000001">
    <property type="protein sequence ID" value="GGX38075.1"/>
    <property type="molecule type" value="Genomic_DNA"/>
</dbReference>
<dbReference type="GO" id="GO:0016787">
    <property type="term" value="F:hydrolase activity"/>
    <property type="evidence" value="ECO:0007669"/>
    <property type="project" value="UniProtKB-KW"/>
</dbReference>
<accession>A0A918N582</accession>
<feature type="compositionally biased region" description="Low complexity" evidence="1">
    <location>
        <begin position="336"/>
        <end position="375"/>
    </location>
</feature>